<dbReference type="SMART" id="SM00419">
    <property type="entry name" value="HTH_CRP"/>
    <property type="match status" value="1"/>
</dbReference>
<name>A0ABT7LP69_9BURK</name>
<comment type="caution">
    <text evidence="4">The sequence shown here is derived from an EMBL/GenBank/DDBJ whole genome shotgun (WGS) entry which is preliminary data.</text>
</comment>
<dbReference type="Gene3D" id="1.10.10.10">
    <property type="entry name" value="Winged helix-like DNA-binding domain superfamily/Winged helix DNA-binding domain"/>
    <property type="match status" value="1"/>
</dbReference>
<dbReference type="InterPro" id="IPR036390">
    <property type="entry name" value="WH_DNA-bd_sf"/>
</dbReference>
<dbReference type="PROSITE" id="PS00583">
    <property type="entry name" value="PFKB_KINASES_1"/>
    <property type="match status" value="1"/>
</dbReference>
<dbReference type="RefSeq" id="WP_285984696.1">
    <property type="nucleotide sequence ID" value="NZ_JASVDS010000010.1"/>
</dbReference>
<evidence type="ECO:0000313" key="4">
    <source>
        <dbReference type="EMBL" id="MDL5034623.1"/>
    </source>
</evidence>
<protein>
    <submittedName>
        <fullName evidence="4">Winged helix-turn-helix transcriptional regulator</fullName>
    </submittedName>
</protein>
<dbReference type="InterPro" id="IPR002173">
    <property type="entry name" value="Carboh/pur_kinase_PfkB_CS"/>
</dbReference>
<dbReference type="CDD" id="cd00090">
    <property type="entry name" value="HTH_ARSR"/>
    <property type="match status" value="1"/>
</dbReference>
<keyword evidence="2" id="KW-0418">Kinase</keyword>
<dbReference type="PANTHER" id="PTHR10584">
    <property type="entry name" value="SUGAR KINASE"/>
    <property type="match status" value="1"/>
</dbReference>
<dbReference type="InterPro" id="IPR011991">
    <property type="entry name" value="ArsR-like_HTH"/>
</dbReference>
<dbReference type="SUPFAM" id="SSF46785">
    <property type="entry name" value="Winged helix' DNA-binding domain"/>
    <property type="match status" value="1"/>
</dbReference>
<dbReference type="EMBL" id="JASVDS010000010">
    <property type="protein sequence ID" value="MDL5034623.1"/>
    <property type="molecule type" value="Genomic_DNA"/>
</dbReference>
<dbReference type="SUPFAM" id="SSF53613">
    <property type="entry name" value="Ribokinase-like"/>
    <property type="match status" value="1"/>
</dbReference>
<organism evidence="4 5">
    <name type="scientific">Roseateles subflavus</name>
    <dbReference type="NCBI Taxonomy" id="3053353"/>
    <lineage>
        <taxon>Bacteria</taxon>
        <taxon>Pseudomonadati</taxon>
        <taxon>Pseudomonadota</taxon>
        <taxon>Betaproteobacteria</taxon>
        <taxon>Burkholderiales</taxon>
        <taxon>Sphaerotilaceae</taxon>
        <taxon>Roseateles</taxon>
    </lineage>
</organism>
<dbReference type="PANTHER" id="PTHR10584:SF166">
    <property type="entry name" value="RIBOKINASE"/>
    <property type="match status" value="1"/>
</dbReference>
<evidence type="ECO:0000259" key="3">
    <source>
        <dbReference type="SMART" id="SM00419"/>
    </source>
</evidence>
<gene>
    <name evidence="4" type="ORF">QRD43_22145</name>
</gene>
<dbReference type="Pfam" id="PF00294">
    <property type="entry name" value="PfkB"/>
    <property type="match status" value="1"/>
</dbReference>
<dbReference type="InterPro" id="IPR036388">
    <property type="entry name" value="WH-like_DNA-bd_sf"/>
</dbReference>
<dbReference type="Pfam" id="PF13412">
    <property type="entry name" value="HTH_24"/>
    <property type="match status" value="1"/>
</dbReference>
<dbReference type="CDD" id="cd01941">
    <property type="entry name" value="YeiC_kinase_like"/>
    <property type="match status" value="1"/>
</dbReference>
<evidence type="ECO:0000313" key="5">
    <source>
        <dbReference type="Proteomes" id="UP001238603"/>
    </source>
</evidence>
<keyword evidence="5" id="KW-1185">Reference proteome</keyword>
<dbReference type="Proteomes" id="UP001238603">
    <property type="component" value="Unassembled WGS sequence"/>
</dbReference>
<dbReference type="Gene3D" id="3.40.1190.20">
    <property type="match status" value="1"/>
</dbReference>
<sequence>MDSPKQRLLALLREQPFITQEALAAQLGLSRSTLTHQLAQLTREGLILGRAYVLAEPGQLLCIGAANRDRKLRTTGPARLASSNPAAQTESAGGVARNIAENLARLGLPVQLLTAVGQDPAGQALLAEAAALGIRTQGSLQLAEVPTGSYTAVLDAQGDLIIGLAQMQACEALDTAFLQSTLAQRRSARWTVLDLNLPAPTVAALLAEAAAAQRPLAAVAASVPKMDRLPPDLRGLSLLLLNRDELAACTGLALTDDTALAAAWAQLQSRGLQRLVLTQGGGDVCCASAGEPLTRVPAPPVEGIVEVTGAGDAFSAGVLAGLLRAPQDLPAACRLGQRLAALTLQSTATVSPLLSPALLDTPEESLP</sequence>
<reference evidence="4 5" key="1">
    <citation type="submission" date="2023-06" db="EMBL/GenBank/DDBJ databases">
        <title>Pelomonas sp. APW6 16S ribosomal RNA gene genome sequencing and assembly.</title>
        <authorList>
            <person name="Woo H."/>
        </authorList>
    </citation>
    <scope>NUCLEOTIDE SEQUENCE [LARGE SCALE GENOMIC DNA]</scope>
    <source>
        <strain evidence="4 5">APW6</strain>
    </source>
</reference>
<dbReference type="InterPro" id="IPR011611">
    <property type="entry name" value="PfkB_dom"/>
</dbReference>
<evidence type="ECO:0000256" key="2">
    <source>
        <dbReference type="ARBA" id="ARBA00022777"/>
    </source>
</evidence>
<dbReference type="InterPro" id="IPR029056">
    <property type="entry name" value="Ribokinase-like"/>
</dbReference>
<evidence type="ECO:0000256" key="1">
    <source>
        <dbReference type="ARBA" id="ARBA00022679"/>
    </source>
</evidence>
<dbReference type="InterPro" id="IPR012318">
    <property type="entry name" value="HTH_CRP"/>
</dbReference>
<accession>A0ABT7LP69</accession>
<keyword evidence="1" id="KW-0808">Transferase</keyword>
<proteinExistence type="predicted"/>
<feature type="domain" description="HTH crp-type" evidence="3">
    <location>
        <begin position="11"/>
        <end position="56"/>
    </location>
</feature>